<evidence type="ECO:0000256" key="9">
    <source>
        <dbReference type="PIRSR" id="PIRSR601621-2"/>
    </source>
</evidence>
<organism evidence="14 15">
    <name type="scientific">Ophiobolus disseminans</name>
    <dbReference type="NCBI Taxonomy" id="1469910"/>
    <lineage>
        <taxon>Eukaryota</taxon>
        <taxon>Fungi</taxon>
        <taxon>Dikarya</taxon>
        <taxon>Ascomycota</taxon>
        <taxon>Pezizomycotina</taxon>
        <taxon>Dothideomycetes</taxon>
        <taxon>Pleosporomycetidae</taxon>
        <taxon>Pleosporales</taxon>
        <taxon>Pleosporineae</taxon>
        <taxon>Phaeosphaeriaceae</taxon>
        <taxon>Ophiobolus</taxon>
    </lineage>
</organism>
<dbReference type="AlphaFoldDB" id="A0A6A6ZJD5"/>
<feature type="binding site" evidence="9">
    <location>
        <position position="38"/>
    </location>
    <ligand>
        <name>Ca(2+)</name>
        <dbReference type="ChEBI" id="CHEBI:29108"/>
        <label>1</label>
    </ligand>
</feature>
<dbReference type="OrthoDB" id="2113341at2759"/>
<evidence type="ECO:0000256" key="11">
    <source>
        <dbReference type="PIRSR" id="PIRSR601621-4"/>
    </source>
</evidence>
<comment type="cofactor">
    <cofactor evidence="9">
        <name>heme b</name>
        <dbReference type="ChEBI" id="CHEBI:60344"/>
    </cofactor>
    <text evidence="9">Binds 1 heme b (iron(II)-protoporphyrin IX) group per subunit.</text>
</comment>
<dbReference type="GO" id="GO:0034599">
    <property type="term" value="P:cellular response to oxidative stress"/>
    <property type="evidence" value="ECO:0007669"/>
    <property type="project" value="InterPro"/>
</dbReference>
<feature type="binding site" description="axial binding residue" evidence="9">
    <location>
        <position position="162"/>
    </location>
    <ligand>
        <name>heme b</name>
        <dbReference type="ChEBI" id="CHEBI:60344"/>
    </ligand>
    <ligandPart>
        <name>Fe</name>
        <dbReference type="ChEBI" id="CHEBI:18248"/>
    </ligandPart>
</feature>
<proteinExistence type="inferred from homology"/>
<accession>A0A6A6ZJD5</accession>
<dbReference type="EC" id="1.11.1.-" evidence="12"/>
<dbReference type="GO" id="GO:0020037">
    <property type="term" value="F:heme binding"/>
    <property type="evidence" value="ECO:0007669"/>
    <property type="project" value="UniProtKB-UniRule"/>
</dbReference>
<reference evidence="14" key="1">
    <citation type="journal article" date="2020" name="Stud. Mycol.">
        <title>101 Dothideomycetes genomes: a test case for predicting lifestyles and emergence of pathogens.</title>
        <authorList>
            <person name="Haridas S."/>
            <person name="Albert R."/>
            <person name="Binder M."/>
            <person name="Bloem J."/>
            <person name="Labutti K."/>
            <person name="Salamov A."/>
            <person name="Andreopoulos B."/>
            <person name="Baker S."/>
            <person name="Barry K."/>
            <person name="Bills G."/>
            <person name="Bluhm B."/>
            <person name="Cannon C."/>
            <person name="Castanera R."/>
            <person name="Culley D."/>
            <person name="Daum C."/>
            <person name="Ezra D."/>
            <person name="Gonzalez J."/>
            <person name="Henrissat B."/>
            <person name="Kuo A."/>
            <person name="Liang C."/>
            <person name="Lipzen A."/>
            <person name="Lutzoni F."/>
            <person name="Magnuson J."/>
            <person name="Mondo S."/>
            <person name="Nolan M."/>
            <person name="Ohm R."/>
            <person name="Pangilinan J."/>
            <person name="Park H.-J."/>
            <person name="Ramirez L."/>
            <person name="Alfaro M."/>
            <person name="Sun H."/>
            <person name="Tritt A."/>
            <person name="Yoshinaga Y."/>
            <person name="Zwiers L.-H."/>
            <person name="Turgeon B."/>
            <person name="Goodwin S."/>
            <person name="Spatafora J."/>
            <person name="Crous P."/>
            <person name="Grigoriev I."/>
        </authorList>
    </citation>
    <scope>NUCLEOTIDE SEQUENCE</scope>
    <source>
        <strain evidence="14">CBS 113818</strain>
    </source>
</reference>
<feature type="binding site" evidence="9">
    <location>
        <position position="187"/>
    </location>
    <ligand>
        <name>Ca(2+)</name>
        <dbReference type="ChEBI" id="CHEBI:29108"/>
        <label>2</label>
    </ligand>
</feature>
<feature type="binding site" evidence="9">
    <location>
        <position position="163"/>
    </location>
    <ligand>
        <name>Ca(2+)</name>
        <dbReference type="ChEBI" id="CHEBI:29108"/>
        <label>2</label>
    </ligand>
</feature>
<protein>
    <recommendedName>
        <fullName evidence="12">Peroxidase</fullName>
        <ecNumber evidence="12">1.11.1.-</ecNumber>
    </recommendedName>
</protein>
<keyword evidence="9 12" id="KW-0106">Calcium</keyword>
<dbReference type="InterPro" id="IPR019794">
    <property type="entry name" value="Peroxidases_AS"/>
</dbReference>
<dbReference type="FunFam" id="1.10.520.10:FF:000021">
    <property type="entry name" value="Peroxidase"/>
    <property type="match status" value="1"/>
</dbReference>
<dbReference type="InterPro" id="IPR001621">
    <property type="entry name" value="Ligninase"/>
</dbReference>
<evidence type="ECO:0000256" key="4">
    <source>
        <dbReference type="ARBA" id="ARBA00022723"/>
    </source>
</evidence>
<keyword evidence="15" id="KW-1185">Reference proteome</keyword>
<feature type="non-terminal residue" evidence="14">
    <location>
        <position position="1"/>
    </location>
</feature>
<gene>
    <name evidence="14" type="ORF">CC86DRAFT_240359</name>
</gene>
<dbReference type="PROSITE" id="PS50873">
    <property type="entry name" value="PEROXIDASE_4"/>
    <property type="match status" value="1"/>
</dbReference>
<feature type="binding site" evidence="9">
    <location>
        <position position="182"/>
    </location>
    <ligand>
        <name>Ca(2+)</name>
        <dbReference type="ChEBI" id="CHEBI:29108"/>
        <label>2</label>
    </ligand>
</feature>
<keyword evidence="11" id="KW-1015">Disulfide bond</keyword>
<dbReference type="PANTHER" id="PTHR31356">
    <property type="entry name" value="THYLAKOID LUMENAL 29 KDA PROTEIN, CHLOROPLASTIC-RELATED"/>
    <property type="match status" value="1"/>
</dbReference>
<dbReference type="PANTHER" id="PTHR31356:SF66">
    <property type="entry name" value="CATALASE-PEROXIDASE"/>
    <property type="match status" value="1"/>
</dbReference>
<dbReference type="EMBL" id="MU006241">
    <property type="protein sequence ID" value="KAF2820355.1"/>
    <property type="molecule type" value="Genomic_DNA"/>
</dbReference>
<dbReference type="SUPFAM" id="SSF48113">
    <property type="entry name" value="Heme-dependent peroxidases"/>
    <property type="match status" value="1"/>
</dbReference>
<dbReference type="PROSITE" id="PS00436">
    <property type="entry name" value="PEROXIDASE_2"/>
    <property type="match status" value="1"/>
</dbReference>
<feature type="binding site" evidence="9">
    <location>
        <position position="59"/>
    </location>
    <ligand>
        <name>Ca(2+)</name>
        <dbReference type="ChEBI" id="CHEBI:29108"/>
        <label>1</label>
    </ligand>
</feature>
<feature type="disulfide bond" evidence="11">
    <location>
        <begin position="3"/>
        <end position="257"/>
    </location>
</feature>
<comment type="similarity">
    <text evidence="1 12">Belongs to the peroxidase family. Ligninase subfamily.</text>
</comment>
<keyword evidence="2 12" id="KW-0575">Peroxidase</keyword>
<dbReference type="GO" id="GO:0042744">
    <property type="term" value="P:hydrogen peroxide catabolic process"/>
    <property type="evidence" value="ECO:0007669"/>
    <property type="project" value="TreeGrafter"/>
</dbReference>
<keyword evidence="3 9" id="KW-0349">Heme</keyword>
<keyword evidence="4 9" id="KW-0479">Metal-binding</keyword>
<evidence type="ECO:0000256" key="2">
    <source>
        <dbReference type="ARBA" id="ARBA00022559"/>
    </source>
</evidence>
<dbReference type="InterPro" id="IPR010255">
    <property type="entry name" value="Haem_peroxidase_sf"/>
</dbReference>
<dbReference type="InterPro" id="IPR044831">
    <property type="entry name" value="Ccp1-like"/>
</dbReference>
<feature type="active site" description="Proton acceptor" evidence="8">
    <location>
        <position position="37"/>
    </location>
</feature>
<name>A0A6A6ZJD5_9PLEO</name>
<dbReference type="GO" id="GO:0004601">
    <property type="term" value="F:peroxidase activity"/>
    <property type="evidence" value="ECO:0007669"/>
    <property type="project" value="UniProtKB-KW"/>
</dbReference>
<keyword evidence="7" id="KW-0325">Glycoprotein</keyword>
<dbReference type="GO" id="GO:0046872">
    <property type="term" value="F:metal ion binding"/>
    <property type="evidence" value="ECO:0007669"/>
    <property type="project" value="UniProtKB-UniRule"/>
</dbReference>
<feature type="non-terminal residue" evidence="14">
    <location>
        <position position="267"/>
    </location>
</feature>
<feature type="domain" description="Plant heme peroxidase family profile" evidence="13">
    <location>
        <begin position="26"/>
        <end position="202"/>
    </location>
</feature>
<evidence type="ECO:0000256" key="5">
    <source>
        <dbReference type="ARBA" id="ARBA00023002"/>
    </source>
</evidence>
<dbReference type="PRINTS" id="PR00462">
    <property type="entry name" value="LIGNINASE"/>
</dbReference>
<feature type="binding site" evidence="9">
    <location>
        <position position="57"/>
    </location>
    <ligand>
        <name>Ca(2+)</name>
        <dbReference type="ChEBI" id="CHEBI:29108"/>
        <label>1</label>
    </ligand>
</feature>
<evidence type="ECO:0000256" key="12">
    <source>
        <dbReference type="RuleBase" id="RU363051"/>
    </source>
</evidence>
<evidence type="ECO:0000256" key="1">
    <source>
        <dbReference type="ARBA" id="ARBA00006089"/>
    </source>
</evidence>
<evidence type="ECO:0000256" key="10">
    <source>
        <dbReference type="PIRSR" id="PIRSR601621-3"/>
    </source>
</evidence>
<dbReference type="Gene3D" id="1.10.520.10">
    <property type="match status" value="1"/>
</dbReference>
<evidence type="ECO:0000256" key="6">
    <source>
        <dbReference type="ARBA" id="ARBA00023004"/>
    </source>
</evidence>
<sequence>DPCCRWYYISEELDEEFVDADGTCNSLARQSIRMGFHDAGTWSAKLAAAGQNYGGADGSLVMFDELTRPENFGLETAAGLTHQLYKKYNVTMADLIQYMAKHAVVSCPLGPRVRTYVGRKDATRAAPDGLLPSVHAPANELITLFADKTISAHEVTALMGAHSTSTQKTVDGSKSGYPQDTTPGVWDINYYNETLEAYEDECILKFESDIKLSQHSAMSSVWQKFVGDQHHWNEDYARAYLRLFFLGVNNINALKECTLTLPAQKGT</sequence>
<evidence type="ECO:0000313" key="15">
    <source>
        <dbReference type="Proteomes" id="UP000799424"/>
    </source>
</evidence>
<dbReference type="PRINTS" id="PR00458">
    <property type="entry name" value="PEROXIDASE"/>
</dbReference>
<evidence type="ECO:0000256" key="8">
    <source>
        <dbReference type="PIRSR" id="PIRSR601621-1"/>
    </source>
</evidence>
<evidence type="ECO:0000256" key="7">
    <source>
        <dbReference type="ARBA" id="ARBA00023180"/>
    </source>
</evidence>
<feature type="site" description="Transition state stabilizer" evidence="10">
    <location>
        <position position="33"/>
    </location>
</feature>
<feature type="binding site" evidence="9">
    <location>
        <position position="180"/>
    </location>
    <ligand>
        <name>Ca(2+)</name>
        <dbReference type="ChEBI" id="CHEBI:29108"/>
        <label>2</label>
    </ligand>
</feature>
<evidence type="ECO:0000259" key="13">
    <source>
        <dbReference type="PROSITE" id="PS50873"/>
    </source>
</evidence>
<comment type="cofactor">
    <cofactor evidence="9 12">
        <name>Ca(2+)</name>
        <dbReference type="ChEBI" id="CHEBI:29108"/>
    </cofactor>
    <text evidence="9 12">Binds 2 calcium ions per subunit.</text>
</comment>
<dbReference type="Gene3D" id="1.10.420.10">
    <property type="entry name" value="Peroxidase, domain 2"/>
    <property type="match status" value="1"/>
</dbReference>
<dbReference type="Proteomes" id="UP000799424">
    <property type="component" value="Unassembled WGS sequence"/>
</dbReference>
<feature type="disulfide bond" evidence="11">
    <location>
        <begin position="24"/>
        <end position="107"/>
    </location>
</feature>
<evidence type="ECO:0000313" key="14">
    <source>
        <dbReference type="EMBL" id="KAF2820355.1"/>
    </source>
</evidence>
<dbReference type="InterPro" id="IPR002016">
    <property type="entry name" value="Haem_peroxidase"/>
</dbReference>
<keyword evidence="5 12" id="KW-0560">Oxidoreductase</keyword>
<dbReference type="Pfam" id="PF00141">
    <property type="entry name" value="peroxidase"/>
    <property type="match status" value="1"/>
</dbReference>
<dbReference type="GO" id="GO:0000302">
    <property type="term" value="P:response to reactive oxygen species"/>
    <property type="evidence" value="ECO:0007669"/>
    <property type="project" value="TreeGrafter"/>
</dbReference>
<evidence type="ECO:0000256" key="3">
    <source>
        <dbReference type="ARBA" id="ARBA00022617"/>
    </source>
</evidence>
<keyword evidence="6 9" id="KW-0408">Iron</keyword>